<keyword evidence="4" id="KW-0862">Zinc</keyword>
<evidence type="ECO:0000256" key="8">
    <source>
        <dbReference type="SAM" id="MobiDB-lite"/>
    </source>
</evidence>
<protein>
    <submittedName>
        <fullName evidence="10">tRNA glutamyl-Q(34) synthetase GluQRS</fullName>
        <ecNumber evidence="10">6.1.1.-</ecNumber>
    </submittedName>
</protein>
<evidence type="ECO:0000256" key="6">
    <source>
        <dbReference type="ARBA" id="ARBA00023146"/>
    </source>
</evidence>
<keyword evidence="11" id="KW-1185">Reference proteome</keyword>
<dbReference type="PANTHER" id="PTHR43311">
    <property type="entry name" value="GLUTAMATE--TRNA LIGASE"/>
    <property type="match status" value="1"/>
</dbReference>
<evidence type="ECO:0000256" key="5">
    <source>
        <dbReference type="ARBA" id="ARBA00022840"/>
    </source>
</evidence>
<dbReference type="EC" id="6.1.1.-" evidence="10"/>
<dbReference type="PANTHER" id="PTHR43311:SF1">
    <property type="entry name" value="GLUTAMYL-Q TRNA(ASP) SYNTHETASE"/>
    <property type="match status" value="1"/>
</dbReference>
<feature type="domain" description="Glutamyl/glutaminyl-tRNA synthetase class Ib catalytic" evidence="9">
    <location>
        <begin position="6"/>
        <end position="274"/>
    </location>
</feature>
<keyword evidence="3 7" id="KW-0547">Nucleotide-binding</keyword>
<evidence type="ECO:0000313" key="11">
    <source>
        <dbReference type="Proteomes" id="UP001225316"/>
    </source>
</evidence>
<evidence type="ECO:0000256" key="1">
    <source>
        <dbReference type="ARBA" id="ARBA00022598"/>
    </source>
</evidence>
<keyword evidence="6 7" id="KW-0030">Aminoacyl-tRNA synthetase</keyword>
<dbReference type="EMBL" id="JARXHW010000001">
    <property type="protein sequence ID" value="MDQ8206028.1"/>
    <property type="molecule type" value="Genomic_DNA"/>
</dbReference>
<dbReference type="PROSITE" id="PS00178">
    <property type="entry name" value="AA_TRNA_LIGASE_I"/>
    <property type="match status" value="1"/>
</dbReference>
<feature type="region of interest" description="Disordered" evidence="8">
    <location>
        <begin position="116"/>
        <end position="136"/>
    </location>
</feature>
<evidence type="ECO:0000259" key="9">
    <source>
        <dbReference type="Pfam" id="PF00749"/>
    </source>
</evidence>
<dbReference type="InterPro" id="IPR049940">
    <property type="entry name" value="GluQ/Sye"/>
</dbReference>
<accession>A0ABU1APQ4</accession>
<gene>
    <name evidence="10" type="primary">gluQRS</name>
    <name evidence="10" type="ORF">QEH52_00775</name>
</gene>
<dbReference type="Pfam" id="PF00749">
    <property type="entry name" value="tRNA-synt_1c"/>
    <property type="match status" value="1"/>
</dbReference>
<dbReference type="SUPFAM" id="SSF52374">
    <property type="entry name" value="Nucleotidylyl transferase"/>
    <property type="match status" value="1"/>
</dbReference>
<dbReference type="PRINTS" id="PR00987">
    <property type="entry name" value="TRNASYNTHGLU"/>
</dbReference>
<dbReference type="GO" id="GO:0016874">
    <property type="term" value="F:ligase activity"/>
    <property type="evidence" value="ECO:0007669"/>
    <property type="project" value="UniProtKB-KW"/>
</dbReference>
<evidence type="ECO:0000256" key="2">
    <source>
        <dbReference type="ARBA" id="ARBA00022723"/>
    </source>
</evidence>
<dbReference type="InterPro" id="IPR000924">
    <property type="entry name" value="Glu/Gln-tRNA-synth"/>
</dbReference>
<name>A0ABU1APQ4_9BACT</name>
<dbReference type="InterPro" id="IPR014729">
    <property type="entry name" value="Rossmann-like_a/b/a_fold"/>
</dbReference>
<comment type="similarity">
    <text evidence="7">Belongs to the class-I aminoacyl-tRNA synthetase family.</text>
</comment>
<dbReference type="Proteomes" id="UP001225316">
    <property type="component" value="Unassembled WGS sequence"/>
</dbReference>
<dbReference type="NCBIfam" id="NF004315">
    <property type="entry name" value="PRK05710.1-4"/>
    <property type="match status" value="1"/>
</dbReference>
<evidence type="ECO:0000256" key="7">
    <source>
        <dbReference type="RuleBase" id="RU363037"/>
    </source>
</evidence>
<evidence type="ECO:0000256" key="4">
    <source>
        <dbReference type="ARBA" id="ARBA00022833"/>
    </source>
</evidence>
<keyword evidence="1 7" id="KW-0436">Ligase</keyword>
<keyword evidence="5 7" id="KW-0067">ATP-binding</keyword>
<dbReference type="RefSeq" id="WP_308948011.1">
    <property type="nucleotide sequence ID" value="NZ_JARXHW010000001.1"/>
</dbReference>
<sequence>MSSTYRGRIAPTPTGYLHLGHARTFWIAMERAREARGQLIFRDENLDPQRCKPEFSQGAIEDLRWFGCDWDEGPDVGGPSGPYRQSERHALFLQAWARLKDAGYIYPCDKSRKDVARAAQAPHPEEEASEPIYPESWRPPLGTGQAADSPGDTNWRFRVPDERCIEFDDGRLGPCAFTCLRDFGDFLVWRKDGVPAYELAVVVDDAAMQISEVVRGEDLLISTARQLLLYQALGLKAPEFYHTPLLCDTTGQRLAKRNRSLTLRELKAAGHQPANLRTSDDWWSGLEDSI</sequence>
<dbReference type="Gene3D" id="3.40.50.620">
    <property type="entry name" value="HUPs"/>
    <property type="match status" value="1"/>
</dbReference>
<reference evidence="10 11" key="1">
    <citation type="submission" date="2023-04" db="EMBL/GenBank/DDBJ databases">
        <title>A novel bacteria isolated from coastal sediment.</title>
        <authorList>
            <person name="Liu X.-J."/>
            <person name="Du Z.-J."/>
        </authorList>
    </citation>
    <scope>NUCLEOTIDE SEQUENCE [LARGE SCALE GENOMIC DNA]</scope>
    <source>
        <strain evidence="10 11">SDUM461003</strain>
    </source>
</reference>
<organism evidence="10 11">
    <name type="scientific">Thalassobacterium maritimum</name>
    <dbReference type="NCBI Taxonomy" id="3041265"/>
    <lineage>
        <taxon>Bacteria</taxon>
        <taxon>Pseudomonadati</taxon>
        <taxon>Verrucomicrobiota</taxon>
        <taxon>Opitutia</taxon>
        <taxon>Puniceicoccales</taxon>
        <taxon>Coraliomargaritaceae</taxon>
        <taxon>Thalassobacterium</taxon>
    </lineage>
</organism>
<comment type="caution">
    <text evidence="10">The sequence shown here is derived from an EMBL/GenBank/DDBJ whole genome shotgun (WGS) entry which is preliminary data.</text>
</comment>
<keyword evidence="7" id="KW-0648">Protein biosynthesis</keyword>
<dbReference type="InterPro" id="IPR001412">
    <property type="entry name" value="aa-tRNA-synth_I_CS"/>
</dbReference>
<keyword evidence="2" id="KW-0479">Metal-binding</keyword>
<dbReference type="InterPro" id="IPR020058">
    <property type="entry name" value="Glu/Gln-tRNA-synth_Ib_cat-dom"/>
</dbReference>
<proteinExistence type="inferred from homology"/>
<evidence type="ECO:0000256" key="3">
    <source>
        <dbReference type="ARBA" id="ARBA00022741"/>
    </source>
</evidence>
<evidence type="ECO:0000313" key="10">
    <source>
        <dbReference type="EMBL" id="MDQ8206028.1"/>
    </source>
</evidence>